<feature type="non-terminal residue" evidence="1">
    <location>
        <position position="60"/>
    </location>
</feature>
<dbReference type="EMBL" id="JAHRHJ020000004">
    <property type="protein sequence ID" value="KAH9318884.1"/>
    <property type="molecule type" value="Genomic_DNA"/>
</dbReference>
<organism evidence="1 2">
    <name type="scientific">Taxus chinensis</name>
    <name type="common">Chinese yew</name>
    <name type="synonym">Taxus wallichiana var. chinensis</name>
    <dbReference type="NCBI Taxonomy" id="29808"/>
    <lineage>
        <taxon>Eukaryota</taxon>
        <taxon>Viridiplantae</taxon>
        <taxon>Streptophyta</taxon>
        <taxon>Embryophyta</taxon>
        <taxon>Tracheophyta</taxon>
        <taxon>Spermatophyta</taxon>
        <taxon>Pinopsida</taxon>
        <taxon>Pinidae</taxon>
        <taxon>Conifers II</taxon>
        <taxon>Cupressales</taxon>
        <taxon>Taxaceae</taxon>
        <taxon>Taxus</taxon>
    </lineage>
</organism>
<name>A0AA38GBP2_TAXCH</name>
<keyword evidence="2" id="KW-1185">Reference proteome</keyword>
<evidence type="ECO:0000313" key="2">
    <source>
        <dbReference type="Proteomes" id="UP000824469"/>
    </source>
</evidence>
<sequence length="60" mass="6997">MRHFKSGWRIDDKFFYKYQCAPNVIFILFVKHRDHSGFVSSALSLSSPCGPALQFLLYIL</sequence>
<reference evidence="1 2" key="1">
    <citation type="journal article" date="2021" name="Nat. Plants">
        <title>The Taxus genome provides insights into paclitaxel biosynthesis.</title>
        <authorList>
            <person name="Xiong X."/>
            <person name="Gou J."/>
            <person name="Liao Q."/>
            <person name="Li Y."/>
            <person name="Zhou Q."/>
            <person name="Bi G."/>
            <person name="Li C."/>
            <person name="Du R."/>
            <person name="Wang X."/>
            <person name="Sun T."/>
            <person name="Guo L."/>
            <person name="Liang H."/>
            <person name="Lu P."/>
            <person name="Wu Y."/>
            <person name="Zhang Z."/>
            <person name="Ro D.K."/>
            <person name="Shang Y."/>
            <person name="Huang S."/>
            <person name="Yan J."/>
        </authorList>
    </citation>
    <scope>NUCLEOTIDE SEQUENCE [LARGE SCALE GENOMIC DNA]</scope>
    <source>
        <strain evidence="1">Ta-2019</strain>
    </source>
</reference>
<dbReference type="Proteomes" id="UP000824469">
    <property type="component" value="Unassembled WGS sequence"/>
</dbReference>
<accession>A0AA38GBP2</accession>
<proteinExistence type="predicted"/>
<protein>
    <submittedName>
        <fullName evidence="1">Uncharacterized protein</fullName>
    </submittedName>
</protein>
<comment type="caution">
    <text evidence="1">The sequence shown here is derived from an EMBL/GenBank/DDBJ whole genome shotgun (WGS) entry which is preliminary data.</text>
</comment>
<dbReference type="AlphaFoldDB" id="A0AA38GBP2"/>
<gene>
    <name evidence="1" type="ORF">KI387_020653</name>
</gene>
<evidence type="ECO:0000313" key="1">
    <source>
        <dbReference type="EMBL" id="KAH9318884.1"/>
    </source>
</evidence>